<reference evidence="1 2" key="2">
    <citation type="submission" date="2020-05" db="EMBL/GenBank/DDBJ databases">
        <title>Draft genome sequence of Desulfovibrio sp. strainFSS-1.</title>
        <authorList>
            <person name="Shimoshige H."/>
            <person name="Kobayashi H."/>
            <person name="Maekawa T."/>
        </authorList>
    </citation>
    <scope>NUCLEOTIDE SEQUENCE [LARGE SCALE GENOMIC DNA]</scope>
    <source>
        <strain evidence="1 2">SIID29052-01</strain>
    </source>
</reference>
<accession>A0A6V8LW74</accession>
<organism evidence="1 2">
    <name type="scientific">Fundidesulfovibrio magnetotacticus</name>
    <dbReference type="NCBI Taxonomy" id="2730080"/>
    <lineage>
        <taxon>Bacteria</taxon>
        <taxon>Pseudomonadati</taxon>
        <taxon>Thermodesulfobacteriota</taxon>
        <taxon>Desulfovibrionia</taxon>
        <taxon>Desulfovibrionales</taxon>
        <taxon>Desulfovibrionaceae</taxon>
        <taxon>Fundidesulfovibrio</taxon>
    </lineage>
</organism>
<protein>
    <submittedName>
        <fullName evidence="1">Uncharacterized protein</fullName>
    </submittedName>
</protein>
<evidence type="ECO:0000313" key="1">
    <source>
        <dbReference type="EMBL" id="GFK94851.1"/>
    </source>
</evidence>
<keyword evidence="2" id="KW-1185">Reference proteome</keyword>
<evidence type="ECO:0000313" key="2">
    <source>
        <dbReference type="Proteomes" id="UP000494245"/>
    </source>
</evidence>
<dbReference type="EMBL" id="BLTE01000012">
    <property type="protein sequence ID" value="GFK94851.1"/>
    <property type="molecule type" value="Genomic_DNA"/>
</dbReference>
<sequence>MTRKTLLVAHDAGGAELLSAWQAEHAGQGVFLHVVDGPARRIFERDFGPMPPADLTVMDRLEPGDLVLTGSSLGADLERRAIARARERGLPCACFLDHWDYYAERFGPPGSWLEALPDEIWTPDTYARDLALRTGFPSARVLLQPNPLQARLRRQRAAEAPLPPDSEGRLSLLYVCEPIGLKLALLFGDKAGLYDDEMILVSKFLECLARHAPRVARATLRLHPTEPSDKYDMLLQGHAKLFPLERSNEPILARDILRHSVVVGVESAALVAGLMLEKNVFSCLTGRPWNIALPHKEIKHISDFNDIFRESITS</sequence>
<dbReference type="AlphaFoldDB" id="A0A6V8LW74"/>
<gene>
    <name evidence="1" type="ORF">NNJEOMEG_02699</name>
</gene>
<name>A0A6V8LW74_9BACT</name>
<reference evidence="1 2" key="1">
    <citation type="submission" date="2020-04" db="EMBL/GenBank/DDBJ databases">
        <authorList>
            <consortium name="Desulfovibrio sp. FSS-1 genome sequencing consortium"/>
            <person name="Shimoshige H."/>
            <person name="Kobayashi H."/>
            <person name="Maekawa T."/>
        </authorList>
    </citation>
    <scope>NUCLEOTIDE SEQUENCE [LARGE SCALE GENOMIC DNA]</scope>
    <source>
        <strain evidence="1 2">SIID29052-01</strain>
    </source>
</reference>
<comment type="caution">
    <text evidence="1">The sequence shown here is derived from an EMBL/GenBank/DDBJ whole genome shotgun (WGS) entry which is preliminary data.</text>
</comment>
<dbReference type="RefSeq" id="WP_173085320.1">
    <property type="nucleotide sequence ID" value="NZ_BLTE01000012.1"/>
</dbReference>
<dbReference type="Proteomes" id="UP000494245">
    <property type="component" value="Unassembled WGS sequence"/>
</dbReference>
<proteinExistence type="predicted"/>